<reference evidence="2 3" key="1">
    <citation type="submission" date="2021-11" db="EMBL/GenBank/DDBJ databases">
        <title>Draft genome sequence of Actinomycetospora sp. SF1 isolated from the rhizosphere soil.</title>
        <authorList>
            <person name="Duangmal K."/>
            <person name="Chantavorakit T."/>
        </authorList>
    </citation>
    <scope>NUCLEOTIDE SEQUENCE [LARGE SCALE GENOMIC DNA]</scope>
    <source>
        <strain evidence="2 3">TBRC 5722</strain>
    </source>
</reference>
<dbReference type="SUPFAM" id="SSF110087">
    <property type="entry name" value="DR1885-like metal-binding protein"/>
    <property type="match status" value="1"/>
</dbReference>
<dbReference type="Gene3D" id="2.60.40.1890">
    <property type="entry name" value="PCu(A)C copper chaperone"/>
    <property type="match status" value="1"/>
</dbReference>
<dbReference type="InterPro" id="IPR036182">
    <property type="entry name" value="PCuAC_sf"/>
</dbReference>
<organism evidence="2 3">
    <name type="scientific">Actinomycetospora endophytica</name>
    <dbReference type="NCBI Taxonomy" id="2291215"/>
    <lineage>
        <taxon>Bacteria</taxon>
        <taxon>Bacillati</taxon>
        <taxon>Actinomycetota</taxon>
        <taxon>Actinomycetes</taxon>
        <taxon>Pseudonocardiales</taxon>
        <taxon>Pseudonocardiaceae</taxon>
        <taxon>Actinomycetospora</taxon>
    </lineage>
</organism>
<evidence type="ECO:0008006" key="4">
    <source>
        <dbReference type="Google" id="ProtNLM"/>
    </source>
</evidence>
<dbReference type="PROSITE" id="PS51257">
    <property type="entry name" value="PROKAR_LIPOPROTEIN"/>
    <property type="match status" value="1"/>
</dbReference>
<sequence length="183" mass="18287">MTRRPTGRPRRTALLVATLLGAAAVVLSGCSAGAVTQTDTTVSSVAGSEGQVGQIALRDVTLDPGSAVTVPVGATVTLKGTLVNQGLADDQLLSVSSPYVSQVRSEGTTTIPGEAATQIVGSEPGPVGKPSPTQMNGTLRLTLAGVTQVLHGGPTYPVTFTFAKAGSITLPVPVQTTSPVPAS</sequence>
<dbReference type="EMBL" id="JAJNDB010000002">
    <property type="protein sequence ID" value="MCD2194062.1"/>
    <property type="molecule type" value="Genomic_DNA"/>
</dbReference>
<gene>
    <name evidence="2" type="ORF">LQ327_11815</name>
</gene>
<feature type="chain" id="PRO_5046190483" description="Copper(I)-binding protein" evidence="1">
    <location>
        <begin position="35"/>
        <end position="183"/>
    </location>
</feature>
<protein>
    <recommendedName>
        <fullName evidence="4">Copper(I)-binding protein</fullName>
    </recommendedName>
</protein>
<dbReference type="Proteomes" id="UP001199469">
    <property type="component" value="Unassembled WGS sequence"/>
</dbReference>
<keyword evidence="3" id="KW-1185">Reference proteome</keyword>
<feature type="signal peptide" evidence="1">
    <location>
        <begin position="1"/>
        <end position="34"/>
    </location>
</feature>
<keyword evidence="1" id="KW-0732">Signal</keyword>
<name>A0ABS8P822_9PSEU</name>
<evidence type="ECO:0000256" key="1">
    <source>
        <dbReference type="SAM" id="SignalP"/>
    </source>
</evidence>
<accession>A0ABS8P822</accession>
<comment type="caution">
    <text evidence="2">The sequence shown here is derived from an EMBL/GenBank/DDBJ whole genome shotgun (WGS) entry which is preliminary data.</text>
</comment>
<dbReference type="RefSeq" id="WP_230733609.1">
    <property type="nucleotide sequence ID" value="NZ_JAJNDB010000002.1"/>
</dbReference>
<proteinExistence type="predicted"/>
<evidence type="ECO:0000313" key="3">
    <source>
        <dbReference type="Proteomes" id="UP001199469"/>
    </source>
</evidence>
<dbReference type="Pfam" id="PF04314">
    <property type="entry name" value="PCuAC"/>
    <property type="match status" value="1"/>
</dbReference>
<evidence type="ECO:0000313" key="2">
    <source>
        <dbReference type="EMBL" id="MCD2194062.1"/>
    </source>
</evidence>
<dbReference type="InterPro" id="IPR007410">
    <property type="entry name" value="LpqE-like"/>
</dbReference>